<dbReference type="GO" id="GO:0015031">
    <property type="term" value="P:protein transport"/>
    <property type="evidence" value="ECO:0007669"/>
    <property type="project" value="UniProtKB-KW"/>
</dbReference>
<dbReference type="SUPFAM" id="SSF89392">
    <property type="entry name" value="Prokaryotic lipoproteins and lipoprotein localization factors"/>
    <property type="match status" value="1"/>
</dbReference>
<keyword evidence="2" id="KW-0813">Transport</keyword>
<proteinExistence type="predicted"/>
<keyword evidence="6" id="KW-0449">Lipoprotein</keyword>
<organism evidence="6 7">
    <name type="scientific">Shewanella cyperi</name>
    <dbReference type="NCBI Taxonomy" id="2814292"/>
    <lineage>
        <taxon>Bacteria</taxon>
        <taxon>Pseudomonadati</taxon>
        <taxon>Pseudomonadota</taxon>
        <taxon>Gammaproteobacteria</taxon>
        <taxon>Alteromonadales</taxon>
        <taxon>Shewanellaceae</taxon>
        <taxon>Shewanella</taxon>
    </lineage>
</organism>
<comment type="subunit">
    <text evidence="1">Monomer.</text>
</comment>
<name>A0A974XKA9_9GAMM</name>
<evidence type="ECO:0000256" key="3">
    <source>
        <dbReference type="ARBA" id="ARBA00022729"/>
    </source>
</evidence>
<gene>
    <name evidence="6" type="ORF">JYB88_17125</name>
</gene>
<dbReference type="InterPro" id="IPR029046">
    <property type="entry name" value="LolA/LolB/LppX"/>
</dbReference>
<dbReference type="Pfam" id="PF19574">
    <property type="entry name" value="LolA_3"/>
    <property type="match status" value="1"/>
</dbReference>
<evidence type="ECO:0000256" key="1">
    <source>
        <dbReference type="ARBA" id="ARBA00011245"/>
    </source>
</evidence>
<evidence type="ECO:0000256" key="2">
    <source>
        <dbReference type="ARBA" id="ARBA00022448"/>
    </source>
</evidence>
<protein>
    <submittedName>
        <fullName evidence="6">Outer membrane lipoprotein carrier protein LolA</fullName>
    </submittedName>
</protein>
<evidence type="ECO:0000256" key="4">
    <source>
        <dbReference type="ARBA" id="ARBA00022927"/>
    </source>
</evidence>
<evidence type="ECO:0000313" key="6">
    <source>
        <dbReference type="EMBL" id="QSX29879.1"/>
    </source>
</evidence>
<dbReference type="AlphaFoldDB" id="A0A974XKA9"/>
<keyword evidence="4" id="KW-0653">Protein transport</keyword>
<dbReference type="CDD" id="cd16325">
    <property type="entry name" value="LolA"/>
    <property type="match status" value="1"/>
</dbReference>
<dbReference type="EMBL" id="CP071504">
    <property type="protein sequence ID" value="QSX29879.1"/>
    <property type="molecule type" value="Genomic_DNA"/>
</dbReference>
<dbReference type="Proteomes" id="UP000663281">
    <property type="component" value="Chromosome"/>
</dbReference>
<sequence length="219" mass="23941">MQLIGKLISGILLFALLTTGAWAEDTLFDSPAGSDALNDFSASMGGAQSLRGQFAQLRQLKVLKRPLRSEGYFLFAPDKGLVWQQQTPFPNRLLLQQHQLWQQDSQGHWQQFPTGGADSPAGIMPLLVKGLLSGDISPLQERFQLYLQTGPEWQLGLVPKDPALANLFSRIRVEGAGQLVQRLQLFSANGDCSDIHFSAQEAGPLSDAELATFIPGQTP</sequence>
<reference evidence="6 7" key="1">
    <citation type="submission" date="2021-03" db="EMBL/GenBank/DDBJ databases">
        <title>Novel species identification of genus Shewanella.</title>
        <authorList>
            <person name="Liu G."/>
            <person name="Zhang Q."/>
        </authorList>
    </citation>
    <scope>NUCLEOTIDE SEQUENCE [LARGE SCALE GENOMIC DNA]</scope>
    <source>
        <strain evidence="6 7">FJAT-53726</strain>
    </source>
</reference>
<dbReference type="InterPro" id="IPR004564">
    <property type="entry name" value="OM_lipoprot_carrier_LolA-like"/>
</dbReference>
<dbReference type="KEGG" id="scyp:JYB88_17125"/>
<keyword evidence="3 5" id="KW-0732">Signal</keyword>
<feature type="chain" id="PRO_5036995187" evidence="5">
    <location>
        <begin position="24"/>
        <end position="219"/>
    </location>
</feature>
<dbReference type="Gene3D" id="2.50.20.10">
    <property type="entry name" value="Lipoprotein localisation LolA/LolB/LppX"/>
    <property type="match status" value="1"/>
</dbReference>
<keyword evidence="7" id="KW-1185">Reference proteome</keyword>
<feature type="signal peptide" evidence="5">
    <location>
        <begin position="1"/>
        <end position="23"/>
    </location>
</feature>
<evidence type="ECO:0000256" key="5">
    <source>
        <dbReference type="SAM" id="SignalP"/>
    </source>
</evidence>
<dbReference type="RefSeq" id="WP_207324904.1">
    <property type="nucleotide sequence ID" value="NZ_CP071504.1"/>
</dbReference>
<accession>A0A974XKA9</accession>
<evidence type="ECO:0000313" key="7">
    <source>
        <dbReference type="Proteomes" id="UP000663281"/>
    </source>
</evidence>